<evidence type="ECO:0000313" key="6">
    <source>
        <dbReference type="EMBL" id="VAX32220.1"/>
    </source>
</evidence>
<proteinExistence type="predicted"/>
<evidence type="ECO:0000256" key="5">
    <source>
        <dbReference type="ARBA" id="ARBA00023288"/>
    </source>
</evidence>
<keyword evidence="5" id="KW-0449">Lipoprotein</keyword>
<dbReference type="PANTHER" id="PTHR41164:SF1">
    <property type="entry name" value="CURLI PRODUCTION ASSEMBLY_TRANSPORT COMPONENT CSGG"/>
    <property type="match status" value="1"/>
</dbReference>
<evidence type="ECO:0000256" key="4">
    <source>
        <dbReference type="ARBA" id="ARBA00023139"/>
    </source>
</evidence>
<dbReference type="Gene3D" id="3.40.50.10610">
    <property type="entry name" value="ABC-type transport auxiliary lipoprotein component"/>
    <property type="match status" value="1"/>
</dbReference>
<evidence type="ECO:0000256" key="3">
    <source>
        <dbReference type="ARBA" id="ARBA00023136"/>
    </source>
</evidence>
<keyword evidence="1" id="KW-1003">Cell membrane</keyword>
<dbReference type="Pfam" id="PF03783">
    <property type="entry name" value="CsgG"/>
    <property type="match status" value="1"/>
</dbReference>
<keyword evidence="2" id="KW-0732">Signal</keyword>
<accession>A0A3B1DBH7</accession>
<reference evidence="6" key="1">
    <citation type="submission" date="2018-06" db="EMBL/GenBank/DDBJ databases">
        <authorList>
            <person name="Zhirakovskaya E."/>
        </authorList>
    </citation>
    <scope>NUCLEOTIDE SEQUENCE</scope>
</reference>
<evidence type="ECO:0000256" key="2">
    <source>
        <dbReference type="ARBA" id="ARBA00022729"/>
    </source>
</evidence>
<dbReference type="InterPro" id="IPR005534">
    <property type="entry name" value="Curli_assmbl/transp-comp_CsgG"/>
</dbReference>
<evidence type="ECO:0000256" key="1">
    <source>
        <dbReference type="ARBA" id="ARBA00022475"/>
    </source>
</evidence>
<gene>
    <name evidence="6" type="ORF">MNBD_NITROSPIRAE02-817</name>
</gene>
<name>A0A3B1DBH7_9ZZZZ</name>
<dbReference type="PROSITE" id="PS51257">
    <property type="entry name" value="PROKAR_LIPOPROTEIN"/>
    <property type="match status" value="1"/>
</dbReference>
<keyword evidence="4" id="KW-0564">Palmitate</keyword>
<protein>
    <recommendedName>
        <fullName evidence="7">Curli production assembly/transport component CsgG</fullName>
    </recommendedName>
</protein>
<organism evidence="6">
    <name type="scientific">hydrothermal vent metagenome</name>
    <dbReference type="NCBI Taxonomy" id="652676"/>
    <lineage>
        <taxon>unclassified sequences</taxon>
        <taxon>metagenomes</taxon>
        <taxon>ecological metagenomes</taxon>
    </lineage>
</organism>
<feature type="non-terminal residue" evidence="6">
    <location>
        <position position="226"/>
    </location>
</feature>
<evidence type="ECO:0008006" key="7">
    <source>
        <dbReference type="Google" id="ProtNLM"/>
    </source>
</evidence>
<dbReference type="GO" id="GO:0030288">
    <property type="term" value="C:outer membrane-bounded periplasmic space"/>
    <property type="evidence" value="ECO:0007669"/>
    <property type="project" value="InterPro"/>
</dbReference>
<sequence length="226" mass="23824">MLVSRRSIIYLLILVFFYSCTSMTAEVKEQPAAPTIQEAAAYSGPKARITVARIKCKAAKCSGAIGDGLRDMLISGLFKTNRFVVLGGREEIEEIKEEIDLAQSGYVSEEQAPQAGAWESADIIILGSITAFEPNAGGLGVGGGGILPGMLAGIKFGKKDAYISMDLRLVDVRTRRIISTTTVDGKASSFNIGGLGVGWGGAGILGAGLSAYKNTPMEKAVRVMIE</sequence>
<dbReference type="AlphaFoldDB" id="A0A3B1DBH7"/>
<dbReference type="PANTHER" id="PTHR41164">
    <property type="entry name" value="CURLI PRODUCTION ASSEMBLY/TRANSPORT COMPONENT CSGG"/>
    <property type="match status" value="1"/>
</dbReference>
<dbReference type="EMBL" id="UOGH01000242">
    <property type="protein sequence ID" value="VAX32220.1"/>
    <property type="molecule type" value="Genomic_DNA"/>
</dbReference>
<keyword evidence="3" id="KW-0472">Membrane</keyword>